<comment type="subcellular location">
    <subcellularLocation>
        <location evidence="1">Chromosome</location>
        <location evidence="1">Centromere</location>
    </subcellularLocation>
</comment>
<proteinExistence type="predicted"/>
<dbReference type="AlphaFoldDB" id="A0A0R3WMY3"/>
<reference evidence="9" key="1">
    <citation type="submission" date="2017-02" db="UniProtKB">
        <authorList>
            <consortium name="WormBaseParasite"/>
        </authorList>
    </citation>
    <scope>IDENTIFICATION</scope>
</reference>
<dbReference type="InterPro" id="IPR005550">
    <property type="entry name" value="Kinetochore_Ndc80"/>
</dbReference>
<dbReference type="PANTHER" id="PTHR10643">
    <property type="entry name" value="KINETOCHORE PROTEIN NDC80"/>
    <property type="match status" value="1"/>
</dbReference>
<dbReference type="STRING" id="6205.A0A0R3WMY3"/>
<feature type="coiled-coil region" evidence="5">
    <location>
        <begin position="444"/>
        <end position="485"/>
    </location>
</feature>
<dbReference type="PANTHER" id="PTHR10643:SF2">
    <property type="entry name" value="KINETOCHORE PROTEIN NDC80 HOMOLOG"/>
    <property type="match status" value="1"/>
</dbReference>
<evidence type="ECO:0000256" key="1">
    <source>
        <dbReference type="ARBA" id="ARBA00004584"/>
    </source>
</evidence>
<evidence type="ECO:0000313" key="8">
    <source>
        <dbReference type="Proteomes" id="UP000274429"/>
    </source>
</evidence>
<dbReference type="InterPro" id="IPR038273">
    <property type="entry name" value="Ndc80_sf"/>
</dbReference>
<feature type="region of interest" description="Disordered" evidence="6">
    <location>
        <begin position="1"/>
        <end position="23"/>
    </location>
</feature>
<evidence type="ECO:0000256" key="3">
    <source>
        <dbReference type="ARBA" id="ARBA00023054"/>
    </source>
</evidence>
<dbReference type="OrthoDB" id="7459479at2759"/>
<protein>
    <submittedName>
        <fullName evidence="9">Coiled-coil domain-containing protein 22 homolog</fullName>
    </submittedName>
</protein>
<evidence type="ECO:0000256" key="2">
    <source>
        <dbReference type="ARBA" id="ARBA00022454"/>
    </source>
</evidence>
<evidence type="ECO:0000313" key="9">
    <source>
        <dbReference type="WBParaSite" id="TTAC_0000212101-mRNA-1"/>
    </source>
</evidence>
<reference evidence="7 8" key="2">
    <citation type="submission" date="2018-11" db="EMBL/GenBank/DDBJ databases">
        <authorList>
            <consortium name="Pathogen Informatics"/>
        </authorList>
    </citation>
    <scope>NUCLEOTIDE SEQUENCE [LARGE SCALE GENOMIC DNA]</scope>
</reference>
<name>A0A0R3WMY3_HYDTA</name>
<organism evidence="9">
    <name type="scientific">Hydatigena taeniaeformis</name>
    <name type="common">Feline tapeworm</name>
    <name type="synonym">Taenia taeniaeformis</name>
    <dbReference type="NCBI Taxonomy" id="6205"/>
    <lineage>
        <taxon>Eukaryota</taxon>
        <taxon>Metazoa</taxon>
        <taxon>Spiralia</taxon>
        <taxon>Lophotrochozoa</taxon>
        <taxon>Platyhelminthes</taxon>
        <taxon>Cestoda</taxon>
        <taxon>Eucestoda</taxon>
        <taxon>Cyclophyllidea</taxon>
        <taxon>Taeniidae</taxon>
        <taxon>Hydatigera</taxon>
    </lineage>
</organism>
<evidence type="ECO:0000256" key="6">
    <source>
        <dbReference type="SAM" id="MobiDB-lite"/>
    </source>
</evidence>
<sequence length="500" mass="56529">MAARRAYSSVAGQPDRNSVGLPPGSSQFTLKSFGYPVALKRSTVTTPGAPHSASQILAALDWLRNELTTSMSKMEGIHFAAENEGGSVGKLIFDLLLDCVAANTVEPSTEARERFEAACARSLSCRPEDVAELEAELQKMENQPSSASLIQQERDLRCRLSATECELVEQSDRLLQLQSLLPEAEAKANTAASNVQQVRDQVGEVAAEVEKLENVVTSQRAKFGDIVTTYQRLVEHYQQRVHVKEELVRLLHEHSIELGRLDKPVAPALDEYNSLAVRLTDPSLPQLKMRSYVHTFDPLKEIPVICSELADVEAKLKLATESSAAEVDRKRTELESLESNLNKKTEELEKLEQNLVESTRQLEDLKRQALSKKEILDQWITETDVAISEARQSADARQQYLKSLQADVQQNQKDYEYYLDLNQKMGVYAENFQREVMEFMYLLRERLQEKVDRRNTEEVKFEENMEELESKVSHLATRTESLIKEANLLAERAFASLPRS</sequence>
<dbReference type="Proteomes" id="UP000274429">
    <property type="component" value="Unassembled WGS sequence"/>
</dbReference>
<feature type="coiled-coil region" evidence="5">
    <location>
        <begin position="181"/>
        <end position="215"/>
    </location>
</feature>
<dbReference type="EMBL" id="UYWX01000761">
    <property type="protein sequence ID" value="VDM18930.1"/>
    <property type="molecule type" value="Genomic_DNA"/>
</dbReference>
<keyword evidence="3 5" id="KW-0175">Coiled coil</keyword>
<dbReference type="Gene3D" id="1.10.418.30">
    <property type="entry name" value="Ncd80 complex, Ncd80 subunit"/>
    <property type="match status" value="1"/>
</dbReference>
<dbReference type="GO" id="GO:0031262">
    <property type="term" value="C:Ndc80 complex"/>
    <property type="evidence" value="ECO:0007669"/>
    <property type="project" value="InterPro"/>
</dbReference>
<dbReference type="WBParaSite" id="TTAC_0000212101-mRNA-1">
    <property type="protein sequence ID" value="TTAC_0000212101-mRNA-1"/>
    <property type="gene ID" value="TTAC_0000212101"/>
</dbReference>
<evidence type="ECO:0000256" key="5">
    <source>
        <dbReference type="SAM" id="Coils"/>
    </source>
</evidence>
<feature type="coiled-coil region" evidence="5">
    <location>
        <begin position="327"/>
        <end position="368"/>
    </location>
</feature>
<keyword evidence="4" id="KW-0137">Centromere</keyword>
<accession>A0A0R3WMY3</accession>
<dbReference type="GO" id="GO:0051315">
    <property type="term" value="P:attachment of mitotic spindle microtubules to kinetochore"/>
    <property type="evidence" value="ECO:0007669"/>
    <property type="project" value="InterPro"/>
</dbReference>
<evidence type="ECO:0000313" key="7">
    <source>
        <dbReference type="EMBL" id="VDM18930.1"/>
    </source>
</evidence>
<evidence type="ECO:0000256" key="4">
    <source>
        <dbReference type="ARBA" id="ARBA00023328"/>
    </source>
</evidence>
<keyword evidence="8" id="KW-1185">Reference proteome</keyword>
<gene>
    <name evidence="7" type="ORF">TTAC_LOCUS2108</name>
</gene>
<keyword evidence="2" id="KW-0158">Chromosome</keyword>